<accession>A0A1V9YG35</accession>
<organism evidence="1 2">
    <name type="scientific">Thraustotheca clavata</name>
    <dbReference type="NCBI Taxonomy" id="74557"/>
    <lineage>
        <taxon>Eukaryota</taxon>
        <taxon>Sar</taxon>
        <taxon>Stramenopiles</taxon>
        <taxon>Oomycota</taxon>
        <taxon>Saprolegniomycetes</taxon>
        <taxon>Saprolegniales</taxon>
        <taxon>Achlyaceae</taxon>
        <taxon>Thraustotheca</taxon>
    </lineage>
</organism>
<evidence type="ECO:0000313" key="1">
    <source>
        <dbReference type="EMBL" id="OQR84694.1"/>
    </source>
</evidence>
<dbReference type="AlphaFoldDB" id="A0A1V9YG35"/>
<proteinExistence type="predicted"/>
<dbReference type="EMBL" id="JNBS01003945">
    <property type="protein sequence ID" value="OQR84694.1"/>
    <property type="molecule type" value="Genomic_DNA"/>
</dbReference>
<evidence type="ECO:0000313" key="2">
    <source>
        <dbReference type="Proteomes" id="UP000243217"/>
    </source>
</evidence>
<protein>
    <submittedName>
        <fullName evidence="1">Uncharacterized protein</fullName>
    </submittedName>
</protein>
<reference evidence="1 2" key="1">
    <citation type="journal article" date="2014" name="Genome Biol. Evol.">
        <title>The secreted proteins of Achlya hypogyna and Thraustotheca clavata identify the ancestral oomycete secretome and reveal gene acquisitions by horizontal gene transfer.</title>
        <authorList>
            <person name="Misner I."/>
            <person name="Blouin N."/>
            <person name="Leonard G."/>
            <person name="Richards T.A."/>
            <person name="Lane C.E."/>
        </authorList>
    </citation>
    <scope>NUCLEOTIDE SEQUENCE [LARGE SCALE GENOMIC DNA]</scope>
    <source>
        <strain evidence="1 2">ATCC 34112</strain>
    </source>
</reference>
<keyword evidence="2" id="KW-1185">Reference proteome</keyword>
<sequence length="193" mass="22520">MLISAKLRQAINFRKEIYQRAKTHGIPVDENCRNAKDNLNYMSKRKSEHNAHSKIASSFRKFKTNQIPLKKFNRIFLQIIAPADKSLIVNMRDNSDSIVRSFKLHDHHFSADNLIAFIREHSGADVEIYILPSTLVQLQWYVNPKRSNSERKNFFPYLTKAHYNRDSFQVYAETNTRSGVEASFRVRDLKACA</sequence>
<dbReference type="Proteomes" id="UP000243217">
    <property type="component" value="Unassembled WGS sequence"/>
</dbReference>
<comment type="caution">
    <text evidence="1">The sequence shown here is derived from an EMBL/GenBank/DDBJ whole genome shotgun (WGS) entry which is preliminary data.</text>
</comment>
<gene>
    <name evidence="1" type="ORF">THRCLA_23072</name>
</gene>
<name>A0A1V9YG35_9STRA</name>